<keyword evidence="4" id="KW-0862">Zinc</keyword>
<feature type="transmembrane region" description="Helical" evidence="7">
    <location>
        <begin position="12"/>
        <end position="33"/>
    </location>
</feature>
<dbReference type="PANTHER" id="PTHR14677">
    <property type="entry name" value="ARSENITE INDUCUBLE RNA ASSOCIATED PROTEIN AIP-1-RELATED"/>
    <property type="match status" value="1"/>
</dbReference>
<keyword evidence="7" id="KW-0472">Membrane</keyword>
<evidence type="ECO:0000259" key="8">
    <source>
        <dbReference type="PROSITE" id="PS51039"/>
    </source>
</evidence>
<dbReference type="AlphaFoldDB" id="A0AAW1AT68"/>
<feature type="domain" description="AN1-type" evidence="8">
    <location>
        <begin position="78"/>
        <end position="126"/>
    </location>
</feature>
<evidence type="ECO:0000256" key="2">
    <source>
        <dbReference type="ARBA" id="ARBA00022737"/>
    </source>
</evidence>
<keyword evidence="7" id="KW-1133">Transmembrane helix</keyword>
<dbReference type="PROSITE" id="PS51039">
    <property type="entry name" value="ZF_AN1"/>
    <property type="match status" value="1"/>
</dbReference>
<reference evidence="9 10" key="1">
    <citation type="journal article" date="2024" name="Proc. Natl. Acad. Sci. U.S.A.">
        <title>The genetic regulatory architecture and epigenomic basis for age-related changes in rattlesnake venom.</title>
        <authorList>
            <person name="Hogan M.P."/>
            <person name="Holding M.L."/>
            <person name="Nystrom G.S."/>
            <person name="Colston T.J."/>
            <person name="Bartlett D.A."/>
            <person name="Mason A.J."/>
            <person name="Ellsworth S.A."/>
            <person name="Rautsaw R.M."/>
            <person name="Lawrence K.C."/>
            <person name="Strickland J.L."/>
            <person name="He B."/>
            <person name="Fraser P."/>
            <person name="Margres M.J."/>
            <person name="Gilbert D.M."/>
            <person name="Gibbs H.L."/>
            <person name="Parkinson C.L."/>
            <person name="Rokyta D.R."/>
        </authorList>
    </citation>
    <scope>NUCLEOTIDE SEQUENCE [LARGE SCALE GENOMIC DNA]</scope>
    <source>
        <strain evidence="9">DRR0105</strain>
    </source>
</reference>
<organism evidence="9 10">
    <name type="scientific">Crotalus adamanteus</name>
    <name type="common">Eastern diamondback rattlesnake</name>
    <dbReference type="NCBI Taxonomy" id="8729"/>
    <lineage>
        <taxon>Eukaryota</taxon>
        <taxon>Metazoa</taxon>
        <taxon>Chordata</taxon>
        <taxon>Craniata</taxon>
        <taxon>Vertebrata</taxon>
        <taxon>Euteleostomi</taxon>
        <taxon>Lepidosauria</taxon>
        <taxon>Squamata</taxon>
        <taxon>Bifurcata</taxon>
        <taxon>Unidentata</taxon>
        <taxon>Episquamata</taxon>
        <taxon>Toxicofera</taxon>
        <taxon>Serpentes</taxon>
        <taxon>Colubroidea</taxon>
        <taxon>Viperidae</taxon>
        <taxon>Crotalinae</taxon>
        <taxon>Crotalus</taxon>
    </lineage>
</organism>
<sequence>MNRRNCAELHKASERLAGCVFVLVYTGLCVFIADPAGSLSCPPFGENRHGSAFPQLAKPSASVWLNSGKWASEEMEFPDLGQHCCEKTCRRLDFLPLKCDACKELFCKDHIVYRRHKCSSVYKKDVQVPVCPLCNTLVPVRKGEMPDVAVGAPIWIGTVKRIQPSRSRKSSPTNASKEAAERKR</sequence>
<name>A0AAW1AT68_CROAD</name>
<evidence type="ECO:0000313" key="10">
    <source>
        <dbReference type="Proteomes" id="UP001474421"/>
    </source>
</evidence>
<comment type="caution">
    <text evidence="9">The sequence shown here is derived from an EMBL/GenBank/DDBJ whole genome shotgun (WGS) entry which is preliminary data.</text>
</comment>
<evidence type="ECO:0000256" key="6">
    <source>
        <dbReference type="SAM" id="MobiDB-lite"/>
    </source>
</evidence>
<keyword evidence="1" id="KW-0479">Metal-binding</keyword>
<evidence type="ECO:0000256" key="5">
    <source>
        <dbReference type="PROSITE-ProRule" id="PRU00449"/>
    </source>
</evidence>
<dbReference type="Proteomes" id="UP001474421">
    <property type="component" value="Unassembled WGS sequence"/>
</dbReference>
<dbReference type="FunFam" id="4.10.1110.10:FF:000003">
    <property type="entry name" value="AN1-type zinc finger protein 2B isoform X1"/>
    <property type="match status" value="1"/>
</dbReference>
<keyword evidence="7" id="KW-0812">Transmembrane</keyword>
<dbReference type="GO" id="GO:0043161">
    <property type="term" value="P:proteasome-mediated ubiquitin-dependent protein catabolic process"/>
    <property type="evidence" value="ECO:0007669"/>
    <property type="project" value="TreeGrafter"/>
</dbReference>
<dbReference type="PANTHER" id="PTHR14677:SF20">
    <property type="entry name" value="ZINC FINGER AN1-TYPE CONTAINING 2A-RELATED"/>
    <property type="match status" value="1"/>
</dbReference>
<proteinExistence type="predicted"/>
<dbReference type="SUPFAM" id="SSF118310">
    <property type="entry name" value="AN1-like Zinc finger"/>
    <property type="match status" value="1"/>
</dbReference>
<dbReference type="InterPro" id="IPR035896">
    <property type="entry name" value="AN1-like_Znf"/>
</dbReference>
<dbReference type="InterPro" id="IPR000058">
    <property type="entry name" value="Znf_AN1"/>
</dbReference>
<feature type="region of interest" description="Disordered" evidence="6">
    <location>
        <begin position="163"/>
        <end position="184"/>
    </location>
</feature>
<keyword evidence="10" id="KW-1185">Reference proteome</keyword>
<dbReference type="EMBL" id="JAOTOJ010000014">
    <property type="protein sequence ID" value="KAK9392958.1"/>
    <property type="molecule type" value="Genomic_DNA"/>
</dbReference>
<gene>
    <name evidence="9" type="ORF">NXF25_016220</name>
</gene>
<evidence type="ECO:0000256" key="3">
    <source>
        <dbReference type="ARBA" id="ARBA00022771"/>
    </source>
</evidence>
<dbReference type="Pfam" id="PF25403">
    <property type="entry name" value="zf-C2H2_ZFAND2"/>
    <property type="match status" value="1"/>
</dbReference>
<dbReference type="SMART" id="SM00154">
    <property type="entry name" value="ZnF_AN1"/>
    <property type="match status" value="1"/>
</dbReference>
<evidence type="ECO:0000256" key="1">
    <source>
        <dbReference type="ARBA" id="ARBA00022723"/>
    </source>
</evidence>
<keyword evidence="3 5" id="KW-0863">Zinc-finger</keyword>
<dbReference type="InterPro" id="IPR057357">
    <property type="entry name" value="Znf-C2H2_ZFAND2A/B"/>
</dbReference>
<evidence type="ECO:0000256" key="7">
    <source>
        <dbReference type="SAM" id="Phobius"/>
    </source>
</evidence>
<dbReference type="GO" id="GO:0008270">
    <property type="term" value="F:zinc ion binding"/>
    <property type="evidence" value="ECO:0007669"/>
    <property type="project" value="UniProtKB-KW"/>
</dbReference>
<keyword evidence="2" id="KW-0677">Repeat</keyword>
<accession>A0AAW1AT68</accession>
<dbReference type="GO" id="GO:0005783">
    <property type="term" value="C:endoplasmic reticulum"/>
    <property type="evidence" value="ECO:0007669"/>
    <property type="project" value="TreeGrafter"/>
</dbReference>
<protein>
    <submittedName>
        <fullName evidence="9">AN1-type zinc finger protein 2A</fullName>
    </submittedName>
</protein>
<dbReference type="Gene3D" id="4.10.1110.10">
    <property type="entry name" value="AN1-like Zinc finger"/>
    <property type="match status" value="1"/>
</dbReference>
<evidence type="ECO:0000256" key="4">
    <source>
        <dbReference type="ARBA" id="ARBA00022833"/>
    </source>
</evidence>
<dbReference type="Pfam" id="PF01428">
    <property type="entry name" value="zf-AN1"/>
    <property type="match status" value="1"/>
</dbReference>
<dbReference type="GO" id="GO:0045047">
    <property type="term" value="P:protein targeting to ER"/>
    <property type="evidence" value="ECO:0007669"/>
    <property type="project" value="TreeGrafter"/>
</dbReference>
<evidence type="ECO:0000313" key="9">
    <source>
        <dbReference type="EMBL" id="KAK9392958.1"/>
    </source>
</evidence>